<name>A0ACA9RDW0_9GLOM</name>
<accession>A0ACA9RDW0</accession>
<gene>
    <name evidence="1" type="ORF">SPELUC_LOCUS16999</name>
</gene>
<comment type="caution">
    <text evidence="1">The sequence shown here is derived from an EMBL/GenBank/DDBJ whole genome shotgun (WGS) entry which is preliminary data.</text>
</comment>
<dbReference type="Proteomes" id="UP000789366">
    <property type="component" value="Unassembled WGS sequence"/>
</dbReference>
<evidence type="ECO:0000313" key="1">
    <source>
        <dbReference type="EMBL" id="CAG8788325.1"/>
    </source>
</evidence>
<proteinExistence type="predicted"/>
<feature type="non-terminal residue" evidence="1">
    <location>
        <position position="1"/>
    </location>
</feature>
<sequence>CKDKPLQTEDEQSRGICASCYTTKKGKAKEEAPKDYFFNEPLTTEQEVLNEVLYNYPLRFEAMEKIIQKVEMENQLLRQQIDSEHLIGLQKYENIKKILERIVGVIDESVDNMNESLSEDRHFYSFEEYEREAFAIVQRARQEIRELKFPTEQQAFQEALQRGRSPTTRSPKITVTTTLEEMEIEEISLEDFQRKTQIRTNSAPPKFLEVPKELWKK</sequence>
<evidence type="ECO:0000313" key="2">
    <source>
        <dbReference type="Proteomes" id="UP000789366"/>
    </source>
</evidence>
<reference evidence="1" key="1">
    <citation type="submission" date="2021-06" db="EMBL/GenBank/DDBJ databases">
        <authorList>
            <person name="Kallberg Y."/>
            <person name="Tangrot J."/>
            <person name="Rosling A."/>
        </authorList>
    </citation>
    <scope>NUCLEOTIDE SEQUENCE</scope>
    <source>
        <strain evidence="1">28 12/20/2015</strain>
    </source>
</reference>
<keyword evidence="2" id="KW-1185">Reference proteome</keyword>
<dbReference type="EMBL" id="CAJVPW010066589">
    <property type="protein sequence ID" value="CAG8788325.1"/>
    <property type="molecule type" value="Genomic_DNA"/>
</dbReference>
<protein>
    <submittedName>
        <fullName evidence="1">7911_t:CDS:1</fullName>
    </submittedName>
</protein>
<organism evidence="1 2">
    <name type="scientific">Cetraspora pellucida</name>
    <dbReference type="NCBI Taxonomy" id="1433469"/>
    <lineage>
        <taxon>Eukaryota</taxon>
        <taxon>Fungi</taxon>
        <taxon>Fungi incertae sedis</taxon>
        <taxon>Mucoromycota</taxon>
        <taxon>Glomeromycotina</taxon>
        <taxon>Glomeromycetes</taxon>
        <taxon>Diversisporales</taxon>
        <taxon>Gigasporaceae</taxon>
        <taxon>Cetraspora</taxon>
    </lineage>
</organism>